<organism evidence="1 3">
    <name type="scientific">Rathayibacter toxicus</name>
    <dbReference type="NCBI Taxonomy" id="145458"/>
    <lineage>
        <taxon>Bacteria</taxon>
        <taxon>Bacillati</taxon>
        <taxon>Actinomycetota</taxon>
        <taxon>Actinomycetes</taxon>
        <taxon>Micrococcales</taxon>
        <taxon>Microbacteriaceae</taxon>
        <taxon>Rathayibacter</taxon>
    </lineage>
</organism>
<comment type="caution">
    <text evidence="1">The sequence shown here is derived from an EMBL/GenBank/DDBJ whole genome shotgun (WGS) entry which is preliminary data.</text>
</comment>
<name>A0A0C5BQ94_9MICO</name>
<reference evidence="2 4" key="2">
    <citation type="submission" date="2018-02" db="EMBL/GenBank/DDBJ databases">
        <title>Bacteriophage NCPPB3778 and a type I-E CRISPR drive the evolution of the US Biological Select Agent, Rathayibacter toxicus.</title>
        <authorList>
            <person name="Davis E.W.II."/>
            <person name="Tabima J.F."/>
            <person name="Weisberg A.J."/>
            <person name="Lopes L.D."/>
            <person name="Wiseman M.S."/>
            <person name="Wiseman M.S."/>
            <person name="Pupko T."/>
            <person name="Belcher M.S."/>
            <person name="Sechler A.J."/>
            <person name="Tancos M.A."/>
            <person name="Schroeder B.K."/>
            <person name="Murray T.D."/>
            <person name="Luster D.G."/>
            <person name="Schneider W.L."/>
            <person name="Rogers E."/>
            <person name="Andreote F.D."/>
            <person name="Grunwald N.J."/>
            <person name="Putnam M.L."/>
            <person name="Chang J.H."/>
        </authorList>
    </citation>
    <scope>NUCLEOTIDE SEQUENCE [LARGE SCALE GENOMIC DNA]</scope>
    <source>
        <strain evidence="2 4">FH99</strain>
    </source>
</reference>
<proteinExistence type="predicted"/>
<keyword evidence="3" id="KW-1185">Reference proteome</keyword>
<evidence type="ECO:0000313" key="1">
    <source>
        <dbReference type="EMBL" id="KKM44455.1"/>
    </source>
</evidence>
<evidence type="ECO:0000313" key="3">
    <source>
        <dbReference type="Proteomes" id="UP000052979"/>
    </source>
</evidence>
<dbReference type="AlphaFoldDB" id="A0A0C5BQ94"/>
<reference evidence="1 3" key="1">
    <citation type="submission" date="2015-04" db="EMBL/GenBank/DDBJ databases">
        <title>Draft genome sequence of Rathayibacter toxicus strain FH-142 (AKA 70134 or CS 32), a Western Australian isolate.</title>
        <authorList>
            <consortium name="Consortium for Microbial Forensics and Genomics (microFORGE)"/>
            <person name="Knight B.M."/>
            <person name="Roberts D.P."/>
            <person name="Lin D."/>
            <person name="Hari K."/>
            <person name="Fletcher J."/>
            <person name="Melcher U."/>
            <person name="Blagden T."/>
            <person name="Luster D.G."/>
            <person name="Sechler A.J."/>
            <person name="Schneider W.L."/>
            <person name="Winegar R.A."/>
        </authorList>
    </citation>
    <scope>NUCLEOTIDE SEQUENCE [LARGE SCALE GENOMIC DNA]</scope>
    <source>
        <strain evidence="1 3">FH142</strain>
    </source>
</reference>
<sequence>MKMGKRAVIKTVHTFGPAVEQSSHHTLPRHIALLLGAADGLTLRNRSADELIEEGYIAFLG</sequence>
<dbReference type="EMBL" id="PSWU01000014">
    <property type="protein sequence ID" value="PPI13554.1"/>
    <property type="molecule type" value="Genomic_DNA"/>
</dbReference>
<dbReference type="PATRIC" id="fig|145458.7.peg.36"/>
<dbReference type="KEGG" id="rtx:TI83_00170"/>
<dbReference type="KEGG" id="rtc:APU90_06310"/>
<dbReference type="Proteomes" id="UP000052979">
    <property type="component" value="Unassembled WGS sequence"/>
</dbReference>
<protein>
    <submittedName>
        <fullName evidence="1">Uncharacterized protein</fullName>
    </submittedName>
</protein>
<dbReference type="EMBL" id="LBFI01000054">
    <property type="protein sequence ID" value="KKM44455.1"/>
    <property type="molecule type" value="Genomic_DNA"/>
</dbReference>
<evidence type="ECO:0000313" key="2">
    <source>
        <dbReference type="EMBL" id="PPI13554.1"/>
    </source>
</evidence>
<accession>A0A0C5BQ94</accession>
<evidence type="ECO:0000313" key="4">
    <source>
        <dbReference type="Proteomes" id="UP000237966"/>
    </source>
</evidence>
<dbReference type="Proteomes" id="UP000237966">
    <property type="component" value="Unassembled WGS sequence"/>
</dbReference>
<gene>
    <name evidence="2" type="ORF">C5C51_10570</name>
    <name evidence="1" type="ORF">VT73_09815</name>
</gene>